<dbReference type="AlphaFoldDB" id="A0A1D1ZZD7"/>
<gene>
    <name evidence="2" type="ORF">g.101234</name>
</gene>
<dbReference type="NCBIfam" id="TIGR01571">
    <property type="entry name" value="A_thal_Cys_rich"/>
    <property type="match status" value="1"/>
</dbReference>
<feature type="region of interest" description="Disordered" evidence="1">
    <location>
        <begin position="25"/>
        <end position="49"/>
    </location>
</feature>
<dbReference type="InterPro" id="IPR006461">
    <property type="entry name" value="PLAC_motif_containing"/>
</dbReference>
<proteinExistence type="predicted"/>
<accession>A0A1D1ZZD7</accession>
<feature type="compositionally biased region" description="Gly residues" evidence="1">
    <location>
        <begin position="247"/>
        <end position="256"/>
    </location>
</feature>
<dbReference type="EMBL" id="GDKF01006323">
    <property type="protein sequence ID" value="JAT72299.1"/>
    <property type="molecule type" value="Transcribed_RNA"/>
</dbReference>
<feature type="region of interest" description="Disordered" evidence="1">
    <location>
        <begin position="340"/>
        <end position="367"/>
    </location>
</feature>
<sequence length="367" mass="38847">LLLGIVPKYCGLNWRLCMPGSGHRSEMAEASPDSGHAESAPILSGDDESSLEEWNTGLFDCWEDCHLTAEGLCCPQCLHADNATRIDRFATCCPYQCSYMCLSALLLCSLVGGHHRKELRHTFSLPESPCSDHMVHCFCSCCALCQEAREIKRRSNIKPAPRLAAGLARTGQPPEVQHMARTYSHGLSLEEWEWDAAGGKVGLDPGTRRSSKATSVVAPKAKAIRRSAMVTRPSQAGSARSASADSSGGGLGSSGGGLSGADGVAADAATPNPLLAPPADAATANPLLARREEGPGPAAPLASVKEGVGEEGDDPAALEAHAGSLSFVLTQAAVAAAQRIQEKDRQEHAAMERRLERARSSRRERME</sequence>
<feature type="compositionally biased region" description="Low complexity" evidence="1">
    <location>
        <begin position="234"/>
        <end position="246"/>
    </location>
</feature>
<organism evidence="2">
    <name type="scientific">Auxenochlorella protothecoides</name>
    <name type="common">Green microalga</name>
    <name type="synonym">Chlorella protothecoides</name>
    <dbReference type="NCBI Taxonomy" id="3075"/>
    <lineage>
        <taxon>Eukaryota</taxon>
        <taxon>Viridiplantae</taxon>
        <taxon>Chlorophyta</taxon>
        <taxon>core chlorophytes</taxon>
        <taxon>Trebouxiophyceae</taxon>
        <taxon>Chlorellales</taxon>
        <taxon>Chlorellaceae</taxon>
        <taxon>Auxenochlorella</taxon>
    </lineage>
</organism>
<feature type="non-terminal residue" evidence="2">
    <location>
        <position position="1"/>
    </location>
</feature>
<name>A0A1D1ZZD7_AUXPR</name>
<feature type="region of interest" description="Disordered" evidence="1">
    <location>
        <begin position="202"/>
        <end position="256"/>
    </location>
</feature>
<feature type="region of interest" description="Disordered" evidence="1">
    <location>
        <begin position="290"/>
        <end position="316"/>
    </location>
</feature>
<dbReference type="PANTHER" id="PTHR15907">
    <property type="entry name" value="DUF614 FAMILY PROTEIN-RELATED"/>
    <property type="match status" value="1"/>
</dbReference>
<dbReference type="Pfam" id="PF04749">
    <property type="entry name" value="PLAC8"/>
    <property type="match status" value="1"/>
</dbReference>
<evidence type="ECO:0000313" key="2">
    <source>
        <dbReference type="EMBL" id="JAT72299.1"/>
    </source>
</evidence>
<protein>
    <submittedName>
        <fullName evidence="2">Uncharacterized protein</fullName>
    </submittedName>
</protein>
<reference evidence="2" key="1">
    <citation type="submission" date="2015-08" db="EMBL/GenBank/DDBJ databases">
        <authorList>
            <person name="Babu N.S."/>
            <person name="Beckwith C.J."/>
            <person name="Beseler K.G."/>
            <person name="Brison A."/>
            <person name="Carone J.V."/>
            <person name="Caskin T.P."/>
            <person name="Diamond M."/>
            <person name="Durham M.E."/>
            <person name="Foxe J.M."/>
            <person name="Go M."/>
            <person name="Henderson B.A."/>
            <person name="Jones I.B."/>
            <person name="McGettigan J.A."/>
            <person name="Micheletti S.J."/>
            <person name="Nasrallah M.E."/>
            <person name="Ortiz D."/>
            <person name="Piller C.R."/>
            <person name="Privatt S.R."/>
            <person name="Schneider S.L."/>
            <person name="Sharp S."/>
            <person name="Smith T.C."/>
            <person name="Stanton J.D."/>
            <person name="Ullery H.E."/>
            <person name="Wilson R.J."/>
            <person name="Serrano M.G."/>
            <person name="Buck G."/>
            <person name="Lee V."/>
            <person name="Wang Y."/>
            <person name="Carvalho R."/>
            <person name="Voegtly L."/>
            <person name="Shi R."/>
            <person name="Duckworth R."/>
            <person name="Johnson A."/>
            <person name="Loviza R."/>
            <person name="Walstead R."/>
            <person name="Shah Z."/>
            <person name="Kiflezghi M."/>
            <person name="Wade K."/>
            <person name="Ball S.L."/>
            <person name="Bradley K.W."/>
            <person name="Asai D.J."/>
            <person name="Bowman C.A."/>
            <person name="Russell D.A."/>
            <person name="Pope W.H."/>
            <person name="Jacobs-Sera D."/>
            <person name="Hendrix R.W."/>
            <person name="Hatfull G.F."/>
        </authorList>
    </citation>
    <scope>NUCLEOTIDE SEQUENCE</scope>
</reference>
<evidence type="ECO:0000256" key="1">
    <source>
        <dbReference type="SAM" id="MobiDB-lite"/>
    </source>
</evidence>